<dbReference type="AlphaFoldDB" id="A0A565AWT8"/>
<evidence type="ECO:0000259" key="5">
    <source>
        <dbReference type="Pfam" id="PF01397"/>
    </source>
</evidence>
<dbReference type="FunFam" id="1.50.10.130:FF:000002">
    <property type="entry name" value="Ent-copalyl diphosphate synthase, chloroplastic"/>
    <property type="match status" value="1"/>
</dbReference>
<dbReference type="EMBL" id="CABITT030000002">
    <property type="protein sequence ID" value="VVA93896.1"/>
    <property type="molecule type" value="Genomic_DNA"/>
</dbReference>
<accession>A0A565AWT8</accession>
<name>A0A565AWT8_9BRAS</name>
<dbReference type="SUPFAM" id="SSF48239">
    <property type="entry name" value="Terpenoid cyclases/Protein prenyltransferases"/>
    <property type="match status" value="2"/>
</dbReference>
<dbReference type="InterPro" id="IPR001906">
    <property type="entry name" value="Terpene_synth_N"/>
</dbReference>
<dbReference type="PANTHER" id="PTHR31739">
    <property type="entry name" value="ENT-COPALYL DIPHOSPHATE SYNTHASE, CHLOROPLASTIC"/>
    <property type="match status" value="1"/>
</dbReference>
<evidence type="ECO:0000256" key="4">
    <source>
        <dbReference type="ARBA" id="ARBA00023239"/>
    </source>
</evidence>
<keyword evidence="4" id="KW-0456">Lyase</keyword>
<keyword evidence="3" id="KW-0460">Magnesium</keyword>
<evidence type="ECO:0000313" key="7">
    <source>
        <dbReference type="EMBL" id="VVA93896.1"/>
    </source>
</evidence>
<dbReference type="Gene3D" id="1.10.600.10">
    <property type="entry name" value="Farnesyl Diphosphate Synthase"/>
    <property type="match status" value="1"/>
</dbReference>
<dbReference type="PANTHER" id="PTHR31739:SF25">
    <property type="entry name" value="(E,E)-GERANYLLINALOOL SYNTHASE"/>
    <property type="match status" value="1"/>
</dbReference>
<protein>
    <recommendedName>
        <fullName evidence="9">Terpene synthase metal-binding domain-containing protein</fullName>
    </recommendedName>
</protein>
<evidence type="ECO:0000256" key="1">
    <source>
        <dbReference type="ARBA" id="ARBA00001946"/>
    </source>
</evidence>
<dbReference type="Gene3D" id="1.50.10.130">
    <property type="entry name" value="Terpene synthase, N-terminal domain"/>
    <property type="match status" value="1"/>
</dbReference>
<dbReference type="FunFam" id="1.10.600.10:FF:000036">
    <property type="entry name" value="cis-abienol synthase, chloroplastic"/>
    <property type="match status" value="1"/>
</dbReference>
<sequence>MQSPYCSSSDDLSDLVDEINKEIQLSNIHLDPYSFVSPSAYDTAWLSMIEEDNNVGDEELKPMFQDCLDWIMCNQNAGEGFWGHSGGYTPVADAGEDVNEDMYILTSTLACVVALHKWNIGCLHLHKGKRYIERRTEMITGKYRNHEGSYPRWFVIKFTGTLELAQQLGLHFVFSNRCIEMIKEMFYQRQDILKREKLVDECNYRPLLAYLEVLPSTFVVKNFEDIIVKTIDTIDGSLYQSPSATASAFMLTRNKKCLAYLQNLVERCPHGVPQKYPLNEDLIKLSMVSLIENIGLGEFFGKEIEHVLQQVYRSCEEEYVERMPISYRADQLHKDSLAFRMLRMRGHTVSPRRFCWFLNDQETRNHLERNVHYFFLVILSVYRATDLMFPGECELEEAREFSWKLLEKSEFINEKMVPSFHIKHEMSAPWMARLKHLDHRMWIEEKNSDVLSIGKSSFLRLSRSYSDKLTHLAARNFEFQQAMYRLELEELTMWVKKWGLNDIGFGREKTTYCYFATVTSLPFESGIKVGKLAAKSAILITIADDFFDEEGSLDDLEALTNSVLRWEGEELKGYGKIIFRALDDIVRETAETCLKHHGTDITDHLRNIWRETFESWLREAEWSKNGPMPSMEEYLRNGMISIAAHTISLSISCLMEPCFPQHKLRPGKYDTLTTLLMIIPRLLNDLQSYQKEQKQGKINSVLLHMKSCSGLEIEDSFVHIEKIIESKRKEFLEHVLVDGLSDLPKSSKEIHISCCKVFEMFFNKKNRYDSDTEMLQEIKKALYDPVTVYKLTEMEPIPSMGHDDEFMILPLLFNISPKILEYKRKDHYGAAKTSMCLRRSFHAHKHVIASKLVDQCKPLKIVVSQRKPVTMKPTIFSPCFY</sequence>
<comment type="caution">
    <text evidence="7">The sequence shown here is derived from an EMBL/GenBank/DDBJ whole genome shotgun (WGS) entry which is preliminary data.</text>
</comment>
<dbReference type="InterPro" id="IPR008930">
    <property type="entry name" value="Terpenoid_cyclase/PrenylTrfase"/>
</dbReference>
<keyword evidence="2" id="KW-0479">Metal-binding</keyword>
<dbReference type="Pfam" id="PF03936">
    <property type="entry name" value="Terpene_synth_C"/>
    <property type="match status" value="1"/>
</dbReference>
<evidence type="ECO:0008006" key="9">
    <source>
        <dbReference type="Google" id="ProtNLM"/>
    </source>
</evidence>
<keyword evidence="8" id="KW-1185">Reference proteome</keyword>
<dbReference type="Pfam" id="PF01397">
    <property type="entry name" value="Terpene_synth"/>
    <property type="match status" value="1"/>
</dbReference>
<dbReference type="InterPro" id="IPR008949">
    <property type="entry name" value="Isoprenoid_synthase_dom_sf"/>
</dbReference>
<gene>
    <name evidence="7" type="ORF">ANE_LOCUS4341</name>
</gene>
<organism evidence="7 8">
    <name type="scientific">Arabis nemorensis</name>
    <dbReference type="NCBI Taxonomy" id="586526"/>
    <lineage>
        <taxon>Eukaryota</taxon>
        <taxon>Viridiplantae</taxon>
        <taxon>Streptophyta</taxon>
        <taxon>Embryophyta</taxon>
        <taxon>Tracheophyta</taxon>
        <taxon>Spermatophyta</taxon>
        <taxon>Magnoliopsida</taxon>
        <taxon>eudicotyledons</taxon>
        <taxon>Gunneridae</taxon>
        <taxon>Pentapetalae</taxon>
        <taxon>rosids</taxon>
        <taxon>malvids</taxon>
        <taxon>Brassicales</taxon>
        <taxon>Brassicaceae</taxon>
        <taxon>Arabideae</taxon>
        <taxon>Arabis</taxon>
    </lineage>
</organism>
<dbReference type="Gene3D" id="1.50.10.160">
    <property type="match status" value="1"/>
</dbReference>
<dbReference type="GO" id="GO:0010333">
    <property type="term" value="F:terpene synthase activity"/>
    <property type="evidence" value="ECO:0007669"/>
    <property type="project" value="InterPro"/>
</dbReference>
<evidence type="ECO:0000259" key="6">
    <source>
        <dbReference type="Pfam" id="PF03936"/>
    </source>
</evidence>
<dbReference type="OrthoDB" id="2343925at2759"/>
<dbReference type="Proteomes" id="UP000489600">
    <property type="component" value="Unassembled WGS sequence"/>
</dbReference>
<dbReference type="SUPFAM" id="SSF48576">
    <property type="entry name" value="Terpenoid synthases"/>
    <property type="match status" value="1"/>
</dbReference>
<dbReference type="InterPro" id="IPR036965">
    <property type="entry name" value="Terpene_synth_N_sf"/>
</dbReference>
<proteinExistence type="predicted"/>
<evidence type="ECO:0000256" key="3">
    <source>
        <dbReference type="ARBA" id="ARBA00022842"/>
    </source>
</evidence>
<dbReference type="InterPro" id="IPR050148">
    <property type="entry name" value="Terpene_synthase-like"/>
</dbReference>
<dbReference type="GO" id="GO:0016102">
    <property type="term" value="P:diterpenoid biosynthetic process"/>
    <property type="evidence" value="ECO:0007669"/>
    <property type="project" value="TreeGrafter"/>
</dbReference>
<evidence type="ECO:0000313" key="8">
    <source>
        <dbReference type="Proteomes" id="UP000489600"/>
    </source>
</evidence>
<feature type="domain" description="Terpene synthase metal-binding" evidence="6">
    <location>
        <begin position="496"/>
        <end position="730"/>
    </location>
</feature>
<dbReference type="GO" id="GO:0000287">
    <property type="term" value="F:magnesium ion binding"/>
    <property type="evidence" value="ECO:0007669"/>
    <property type="project" value="InterPro"/>
</dbReference>
<dbReference type="SFLD" id="SFLDG01014">
    <property type="entry name" value="Terpene_Cyclase_Like_1_N-term"/>
    <property type="match status" value="1"/>
</dbReference>
<comment type="cofactor">
    <cofactor evidence="1">
        <name>Mg(2+)</name>
        <dbReference type="ChEBI" id="CHEBI:18420"/>
    </cofactor>
</comment>
<dbReference type="InterPro" id="IPR005630">
    <property type="entry name" value="Terpene_synthase_metal-bd"/>
</dbReference>
<feature type="domain" description="Terpene synthase N-terminal" evidence="5">
    <location>
        <begin position="240"/>
        <end position="413"/>
    </location>
</feature>
<reference evidence="7" key="1">
    <citation type="submission" date="2019-07" db="EMBL/GenBank/DDBJ databases">
        <authorList>
            <person name="Dittberner H."/>
        </authorList>
    </citation>
    <scope>NUCLEOTIDE SEQUENCE [LARGE SCALE GENOMIC DNA]</scope>
</reference>
<evidence type="ECO:0000256" key="2">
    <source>
        <dbReference type="ARBA" id="ARBA00022723"/>
    </source>
</evidence>